<organism evidence="1 2">
    <name type="scientific">Roseivivax halodurans JCM 10272</name>
    <dbReference type="NCBI Taxonomy" id="1449350"/>
    <lineage>
        <taxon>Bacteria</taxon>
        <taxon>Pseudomonadati</taxon>
        <taxon>Pseudomonadota</taxon>
        <taxon>Alphaproteobacteria</taxon>
        <taxon>Rhodobacterales</taxon>
        <taxon>Roseobacteraceae</taxon>
        <taxon>Roseivivax</taxon>
    </lineage>
</organism>
<name>X7E4G8_9RHOB</name>
<accession>X7E4G8</accession>
<dbReference type="AlphaFoldDB" id="X7E4G8"/>
<gene>
    <name evidence="1" type="ORF">OCH239_21355</name>
</gene>
<sequence length="31" mass="3358">MRADEAERDVLAAGIDRNRAAMKLPGQIECG</sequence>
<dbReference type="EMBL" id="JALZ01000082">
    <property type="protein sequence ID" value="ETX10770.1"/>
    <property type="molecule type" value="Genomic_DNA"/>
</dbReference>
<evidence type="ECO:0000313" key="1">
    <source>
        <dbReference type="EMBL" id="ETX10770.1"/>
    </source>
</evidence>
<reference evidence="1 2" key="1">
    <citation type="submission" date="2014-01" db="EMBL/GenBank/DDBJ databases">
        <title>Roseivivax halodurans JCM 10272 Genome Sequencing.</title>
        <authorList>
            <person name="Lai Q."/>
            <person name="Li G."/>
            <person name="Shao Z."/>
        </authorList>
    </citation>
    <scope>NUCLEOTIDE SEQUENCE [LARGE SCALE GENOMIC DNA]</scope>
    <source>
        <strain evidence="1 2">JCM 10272</strain>
    </source>
</reference>
<proteinExistence type="predicted"/>
<keyword evidence="2" id="KW-1185">Reference proteome</keyword>
<evidence type="ECO:0000313" key="2">
    <source>
        <dbReference type="Proteomes" id="UP000022447"/>
    </source>
</evidence>
<protein>
    <submittedName>
        <fullName evidence="1">Uncharacterized protein</fullName>
    </submittedName>
</protein>
<dbReference type="Proteomes" id="UP000022447">
    <property type="component" value="Unassembled WGS sequence"/>
</dbReference>
<comment type="caution">
    <text evidence="1">The sequence shown here is derived from an EMBL/GenBank/DDBJ whole genome shotgun (WGS) entry which is preliminary data.</text>
</comment>